<feature type="domain" description="HTH merR-type" evidence="4">
    <location>
        <begin position="1"/>
        <end position="68"/>
    </location>
</feature>
<protein>
    <submittedName>
        <fullName evidence="5">MerR family transcriptional regulator</fullName>
    </submittedName>
</protein>
<accession>A0A4Y8RRV1</accession>
<comment type="caution">
    <text evidence="5">The sequence shown here is derived from an EMBL/GenBank/DDBJ whole genome shotgun (WGS) entry which is preliminary data.</text>
</comment>
<organism evidence="5 6">
    <name type="scientific">Jiella endophytica</name>
    <dbReference type="NCBI Taxonomy" id="2558362"/>
    <lineage>
        <taxon>Bacteria</taxon>
        <taxon>Pseudomonadati</taxon>
        <taxon>Pseudomonadota</taxon>
        <taxon>Alphaproteobacteria</taxon>
        <taxon>Hyphomicrobiales</taxon>
        <taxon>Aurantimonadaceae</taxon>
        <taxon>Jiella</taxon>
    </lineage>
</organism>
<dbReference type="OrthoDB" id="9802944at2"/>
<dbReference type="RefSeq" id="WP_134761596.1">
    <property type="nucleotide sequence ID" value="NZ_SOZD01000002.1"/>
</dbReference>
<gene>
    <name evidence="5" type="ORF">E3C22_08725</name>
</gene>
<dbReference type="SMART" id="SM00422">
    <property type="entry name" value="HTH_MERR"/>
    <property type="match status" value="1"/>
</dbReference>
<keyword evidence="3" id="KW-0804">Transcription</keyword>
<dbReference type="PROSITE" id="PS50937">
    <property type="entry name" value="HTH_MERR_2"/>
    <property type="match status" value="1"/>
</dbReference>
<dbReference type="Proteomes" id="UP000298179">
    <property type="component" value="Unassembled WGS sequence"/>
</dbReference>
<dbReference type="InterPro" id="IPR000551">
    <property type="entry name" value="MerR-type_HTH_dom"/>
</dbReference>
<evidence type="ECO:0000256" key="1">
    <source>
        <dbReference type="ARBA" id="ARBA00023015"/>
    </source>
</evidence>
<sequence length="131" mass="14892">MNIGEASRQSGLPAKTIRYYEEVGLIKPMRANNGYRDYQERDVHVLRFLQRSRSLGFSIAEARKLLSLYGDENRQREDVFRLVKRRIAEIDHKIAELNSLKRALGTLTDQCAGGDGPDCPILEEIAGERAD</sequence>
<evidence type="ECO:0000313" key="5">
    <source>
        <dbReference type="EMBL" id="TFF25427.1"/>
    </source>
</evidence>
<dbReference type="AlphaFoldDB" id="A0A4Y8RRV1"/>
<evidence type="ECO:0000256" key="3">
    <source>
        <dbReference type="ARBA" id="ARBA00023163"/>
    </source>
</evidence>
<dbReference type="PANTHER" id="PTHR30204:SF94">
    <property type="entry name" value="HEAVY METAL-DEPENDENT TRANSCRIPTIONAL REGULATOR HI_0293-RELATED"/>
    <property type="match status" value="1"/>
</dbReference>
<reference evidence="5 6" key="1">
    <citation type="submission" date="2019-03" db="EMBL/GenBank/DDBJ databases">
        <title>Jiella endophytica sp. nov., a novel endophytic bacterium isolated from root of Ficus microcarpa Linn. f.</title>
        <authorList>
            <person name="Tuo L."/>
        </authorList>
    </citation>
    <scope>NUCLEOTIDE SEQUENCE [LARGE SCALE GENOMIC DNA]</scope>
    <source>
        <strain evidence="5 6">CBS5Q-3</strain>
    </source>
</reference>
<dbReference type="Gene3D" id="1.10.1660.10">
    <property type="match status" value="1"/>
</dbReference>
<evidence type="ECO:0000256" key="2">
    <source>
        <dbReference type="ARBA" id="ARBA00023125"/>
    </source>
</evidence>
<name>A0A4Y8RRV1_9HYPH</name>
<dbReference type="GO" id="GO:0003700">
    <property type="term" value="F:DNA-binding transcription factor activity"/>
    <property type="evidence" value="ECO:0007669"/>
    <property type="project" value="InterPro"/>
</dbReference>
<dbReference type="Pfam" id="PF13411">
    <property type="entry name" value="MerR_1"/>
    <property type="match status" value="1"/>
</dbReference>
<keyword evidence="2" id="KW-0238">DNA-binding</keyword>
<dbReference type="GO" id="GO:0003677">
    <property type="term" value="F:DNA binding"/>
    <property type="evidence" value="ECO:0007669"/>
    <property type="project" value="UniProtKB-KW"/>
</dbReference>
<evidence type="ECO:0000259" key="4">
    <source>
        <dbReference type="PROSITE" id="PS50937"/>
    </source>
</evidence>
<dbReference type="EMBL" id="SOZD01000002">
    <property type="protein sequence ID" value="TFF25427.1"/>
    <property type="molecule type" value="Genomic_DNA"/>
</dbReference>
<dbReference type="InterPro" id="IPR009061">
    <property type="entry name" value="DNA-bd_dom_put_sf"/>
</dbReference>
<dbReference type="PRINTS" id="PR00040">
    <property type="entry name" value="HTHMERR"/>
</dbReference>
<dbReference type="PANTHER" id="PTHR30204">
    <property type="entry name" value="REDOX-CYCLING DRUG-SENSING TRANSCRIPTIONAL ACTIVATOR SOXR"/>
    <property type="match status" value="1"/>
</dbReference>
<dbReference type="InterPro" id="IPR047057">
    <property type="entry name" value="MerR_fam"/>
</dbReference>
<dbReference type="SUPFAM" id="SSF46955">
    <property type="entry name" value="Putative DNA-binding domain"/>
    <property type="match status" value="1"/>
</dbReference>
<keyword evidence="1" id="KW-0805">Transcription regulation</keyword>
<keyword evidence="6" id="KW-1185">Reference proteome</keyword>
<proteinExistence type="predicted"/>
<evidence type="ECO:0000313" key="6">
    <source>
        <dbReference type="Proteomes" id="UP000298179"/>
    </source>
</evidence>